<organism evidence="1 2">
    <name type="scientific">Staphylococcus aureus</name>
    <dbReference type="NCBI Taxonomy" id="1280"/>
    <lineage>
        <taxon>Bacteria</taxon>
        <taxon>Bacillati</taxon>
        <taxon>Bacillota</taxon>
        <taxon>Bacilli</taxon>
        <taxon>Bacillales</taxon>
        <taxon>Staphylococcaceae</taxon>
        <taxon>Staphylococcus</taxon>
    </lineage>
</organism>
<accession>A0A380E166</accession>
<dbReference type="EC" id="2.4.2.10" evidence="1"/>
<name>A0A380E166_STAAU</name>
<dbReference type="EMBL" id="UHAQ01000003">
    <property type="protein sequence ID" value="SUK82254.1"/>
    <property type="molecule type" value="Genomic_DNA"/>
</dbReference>
<protein>
    <submittedName>
        <fullName evidence="1">Orotate phosphoribosyltransferase</fullName>
        <ecNumber evidence="1">2.4.2.10</ecNumber>
    </submittedName>
</protein>
<evidence type="ECO:0000313" key="2">
    <source>
        <dbReference type="Proteomes" id="UP000254502"/>
    </source>
</evidence>
<reference evidence="1 2" key="1">
    <citation type="submission" date="2018-06" db="EMBL/GenBank/DDBJ databases">
        <authorList>
            <consortium name="Pathogen Informatics"/>
            <person name="Doyle S."/>
        </authorList>
    </citation>
    <scope>NUCLEOTIDE SEQUENCE [LARGE SCALE GENOMIC DNA]</scope>
    <source>
        <strain evidence="1 2">NCTC5664</strain>
    </source>
</reference>
<dbReference type="Proteomes" id="UP000254502">
    <property type="component" value="Unassembled WGS sequence"/>
</dbReference>
<proteinExistence type="predicted"/>
<sequence length="50" mass="5795">MKKADDTFSNIQLPFYTLSDYNELIEVAENEGKISSEDIQTLVEWRDNLA</sequence>
<evidence type="ECO:0000313" key="1">
    <source>
        <dbReference type="EMBL" id="SUK82254.1"/>
    </source>
</evidence>
<keyword evidence="1" id="KW-0328">Glycosyltransferase</keyword>
<gene>
    <name evidence="1" type="primary">pyrE</name>
    <name evidence="1" type="ORF">NCTC5664_02326</name>
</gene>
<keyword evidence="1" id="KW-0808">Transferase</keyword>
<dbReference type="GO" id="GO:0004588">
    <property type="term" value="F:orotate phosphoribosyltransferase activity"/>
    <property type="evidence" value="ECO:0007669"/>
    <property type="project" value="UniProtKB-EC"/>
</dbReference>
<dbReference type="AlphaFoldDB" id="A0A380E166"/>